<comment type="caution">
    <text evidence="2">The sequence shown here is derived from an EMBL/GenBank/DDBJ whole genome shotgun (WGS) entry which is preliminary data.</text>
</comment>
<sequence length="86" mass="9721">MNGKAATKIVRIAASCDEVQTPVDTRKNRNGQTHYLPRSHTTSHLKNTRTDATGNIERKDKCTKPTGKRKQHNIPHPPKRKELPDV</sequence>
<feature type="compositionally biased region" description="Basic residues" evidence="1">
    <location>
        <begin position="66"/>
        <end position="79"/>
    </location>
</feature>
<evidence type="ECO:0000313" key="2">
    <source>
        <dbReference type="EMBL" id="GAA0153119.1"/>
    </source>
</evidence>
<gene>
    <name evidence="2" type="ORF">LIER_11433</name>
</gene>
<proteinExistence type="predicted"/>
<name>A0AAV3PN24_LITER</name>
<dbReference type="EMBL" id="BAABME010002119">
    <property type="protein sequence ID" value="GAA0153119.1"/>
    <property type="molecule type" value="Genomic_DNA"/>
</dbReference>
<protein>
    <submittedName>
        <fullName evidence="2">Uncharacterized protein</fullName>
    </submittedName>
</protein>
<dbReference type="Proteomes" id="UP001454036">
    <property type="component" value="Unassembled WGS sequence"/>
</dbReference>
<evidence type="ECO:0000313" key="3">
    <source>
        <dbReference type="Proteomes" id="UP001454036"/>
    </source>
</evidence>
<reference evidence="2 3" key="1">
    <citation type="submission" date="2024-01" db="EMBL/GenBank/DDBJ databases">
        <title>The complete chloroplast genome sequence of Lithospermum erythrorhizon: insights into the phylogenetic relationship among Boraginaceae species and the maternal lineages of purple gromwells.</title>
        <authorList>
            <person name="Okada T."/>
            <person name="Watanabe K."/>
        </authorList>
    </citation>
    <scope>NUCLEOTIDE SEQUENCE [LARGE SCALE GENOMIC DNA]</scope>
</reference>
<evidence type="ECO:0000256" key="1">
    <source>
        <dbReference type="SAM" id="MobiDB-lite"/>
    </source>
</evidence>
<dbReference type="AlphaFoldDB" id="A0AAV3PN24"/>
<feature type="region of interest" description="Disordered" evidence="1">
    <location>
        <begin position="21"/>
        <end position="86"/>
    </location>
</feature>
<accession>A0AAV3PN24</accession>
<organism evidence="2 3">
    <name type="scientific">Lithospermum erythrorhizon</name>
    <name type="common">Purple gromwell</name>
    <name type="synonym">Lithospermum officinale var. erythrorhizon</name>
    <dbReference type="NCBI Taxonomy" id="34254"/>
    <lineage>
        <taxon>Eukaryota</taxon>
        <taxon>Viridiplantae</taxon>
        <taxon>Streptophyta</taxon>
        <taxon>Embryophyta</taxon>
        <taxon>Tracheophyta</taxon>
        <taxon>Spermatophyta</taxon>
        <taxon>Magnoliopsida</taxon>
        <taxon>eudicotyledons</taxon>
        <taxon>Gunneridae</taxon>
        <taxon>Pentapetalae</taxon>
        <taxon>asterids</taxon>
        <taxon>lamiids</taxon>
        <taxon>Boraginales</taxon>
        <taxon>Boraginaceae</taxon>
        <taxon>Boraginoideae</taxon>
        <taxon>Lithospermeae</taxon>
        <taxon>Lithospermum</taxon>
    </lineage>
</organism>
<keyword evidence="3" id="KW-1185">Reference proteome</keyword>